<reference evidence="3" key="1">
    <citation type="journal article" date="2014" name="PLoS ONE">
        <title>The genome and linkage map of the northern pike (Esox lucius): conserved synteny revealed between the salmonid sister group and the Neoteleostei.</title>
        <authorList>
            <person name="Rondeau E.B."/>
            <person name="Minkley D.R."/>
            <person name="Leong J.S."/>
            <person name="Messmer A.M."/>
            <person name="Jantzen J.R."/>
            <person name="von Schalburg K.R."/>
            <person name="Lemon C."/>
            <person name="Bird N.H."/>
            <person name="Koop B.F."/>
        </authorList>
    </citation>
    <scope>NUCLEOTIDE SEQUENCE</scope>
</reference>
<keyword evidence="3" id="KW-1185">Reference proteome</keyword>
<reference evidence="2" key="3">
    <citation type="submission" date="2025-08" db="UniProtKB">
        <authorList>
            <consortium name="Ensembl"/>
        </authorList>
    </citation>
    <scope>IDENTIFICATION</scope>
</reference>
<proteinExistence type="predicted"/>
<dbReference type="InterPro" id="IPR052262">
    <property type="entry name" value="E2F-SERTA_domain_protein"/>
</dbReference>
<dbReference type="InterPro" id="IPR009263">
    <property type="entry name" value="SERTA_dom"/>
</dbReference>
<dbReference type="GO" id="GO:0005634">
    <property type="term" value="C:nucleus"/>
    <property type="evidence" value="ECO:0007669"/>
    <property type="project" value="TreeGrafter"/>
</dbReference>
<evidence type="ECO:0000313" key="3">
    <source>
        <dbReference type="Proteomes" id="UP000265140"/>
    </source>
</evidence>
<name>A0A6Q2Z251_ESOLU</name>
<dbReference type="Ensembl" id="ENSELUT00000072049.2">
    <property type="protein sequence ID" value="ENSELUP00000071928.2"/>
    <property type="gene ID" value="ENSELUG00000012480.3"/>
</dbReference>
<dbReference type="AlphaFoldDB" id="A0A6Q2Z251"/>
<reference evidence="2" key="2">
    <citation type="submission" date="2020-02" db="EMBL/GenBank/DDBJ databases">
        <title>Esox lucius (northern pike) genome, fEsoLuc1, primary haplotype.</title>
        <authorList>
            <person name="Myers G."/>
            <person name="Karagic N."/>
            <person name="Meyer A."/>
            <person name="Pippel M."/>
            <person name="Reichard M."/>
            <person name="Winkler S."/>
            <person name="Tracey A."/>
            <person name="Sims Y."/>
            <person name="Howe K."/>
            <person name="Rhie A."/>
            <person name="Formenti G."/>
            <person name="Durbin R."/>
            <person name="Fedrigo O."/>
            <person name="Jarvis E.D."/>
        </authorList>
    </citation>
    <scope>NUCLEOTIDE SEQUENCE [LARGE SCALE GENOMIC DNA]</scope>
</reference>
<evidence type="ECO:0000259" key="1">
    <source>
        <dbReference type="PROSITE" id="PS51053"/>
    </source>
</evidence>
<dbReference type="Bgee" id="ENSELUG00000012480">
    <property type="expression patterns" value="Expressed in mesonephros and 15 other cell types or tissues"/>
</dbReference>
<organism evidence="2 3">
    <name type="scientific">Esox lucius</name>
    <name type="common">Northern pike</name>
    <dbReference type="NCBI Taxonomy" id="8010"/>
    <lineage>
        <taxon>Eukaryota</taxon>
        <taxon>Metazoa</taxon>
        <taxon>Chordata</taxon>
        <taxon>Craniata</taxon>
        <taxon>Vertebrata</taxon>
        <taxon>Euteleostomi</taxon>
        <taxon>Actinopterygii</taxon>
        <taxon>Neopterygii</taxon>
        <taxon>Teleostei</taxon>
        <taxon>Protacanthopterygii</taxon>
        <taxon>Esociformes</taxon>
        <taxon>Esocidae</taxon>
        <taxon>Esox</taxon>
    </lineage>
</organism>
<sequence>MIAKGQKRKLHDDDFLGGMCSGTWESQCQSLLDISLNKYYRGQEQVDHSLRRSVLIANTLKQMQPENRPFHGSVNLAGPVPSMVPLKPFSNLDSGPGVVMNGPVSVDDLEHEWMSSESDFSLSATVGSILKDLDMTIDGGPQGTRRTPFRSIDNLPDVGRQQATSGYLSSEWRPEGCRTSEQVALGGVEVMHSSYVQDGTLGDLFQDIDTSVLEREMGTLGVRADSGVARDELLKYLPSLTSVPSTSPSVFFSQSSRDLIELEHIMEILVKS</sequence>
<dbReference type="PANTHER" id="PTHR16277:SF13">
    <property type="entry name" value="SERTA DOMAIN-CONTAINING PROTEIN 3"/>
    <property type="match status" value="1"/>
</dbReference>
<dbReference type="GeneTree" id="ENSGT01030000235127"/>
<gene>
    <name evidence="2" type="primary">CDCA4</name>
</gene>
<dbReference type="Pfam" id="PF06031">
    <property type="entry name" value="SERTA"/>
    <property type="match status" value="1"/>
</dbReference>
<evidence type="ECO:0000313" key="2">
    <source>
        <dbReference type="Ensembl" id="ENSELUP00000071928.2"/>
    </source>
</evidence>
<dbReference type="PANTHER" id="PTHR16277">
    <property type="entry name" value="CELL DIVISION CYCLE ASSOCIATED PROTEIN 4/SERTA DOMAIN-CONTAINING PROTEIN 2"/>
    <property type="match status" value="1"/>
</dbReference>
<reference evidence="2" key="4">
    <citation type="submission" date="2025-09" db="UniProtKB">
        <authorList>
            <consortium name="Ensembl"/>
        </authorList>
    </citation>
    <scope>IDENTIFICATION</scope>
</reference>
<accession>A0A6Q2Z251</accession>
<feature type="domain" description="SERTA" evidence="1">
    <location>
        <begin position="24"/>
        <end position="71"/>
    </location>
</feature>
<dbReference type="Proteomes" id="UP000265140">
    <property type="component" value="Chromosome 1"/>
</dbReference>
<protein>
    <recommendedName>
        <fullName evidence="1">SERTA domain-containing protein</fullName>
    </recommendedName>
</protein>
<dbReference type="PROSITE" id="PS51053">
    <property type="entry name" value="SERTA"/>
    <property type="match status" value="1"/>
</dbReference>